<proteinExistence type="predicted"/>
<sequence length="191" mass="21660">MCCAEKCCFFLPLSIACYLIGGINFIISLATSIIAVVLLLHNGNGPDQVTTIHHPKPTPHNFLNVFELSKESFDIIMWILLLCGLIQMLFTIMFIIGLTKNKPSFVLSFFGFSIMATMILLIAALLELIHNFWISAFATFIIALLNMHFSIVIHTIYEEMSRGRKFTFNNVTMRTNDDETPILDEFDDINT</sequence>
<accession>A0ACC1CX24</accession>
<dbReference type="EMBL" id="CM034400">
    <property type="protein sequence ID" value="KAJ0176279.1"/>
    <property type="molecule type" value="Genomic_DNA"/>
</dbReference>
<protein>
    <submittedName>
        <fullName evidence="1">Uncharacterized protein</fullName>
    </submittedName>
</protein>
<evidence type="ECO:0000313" key="1">
    <source>
        <dbReference type="EMBL" id="KAJ0176279.1"/>
    </source>
</evidence>
<gene>
    <name evidence="1" type="ORF">K1T71_008453</name>
</gene>
<evidence type="ECO:0000313" key="2">
    <source>
        <dbReference type="Proteomes" id="UP000824533"/>
    </source>
</evidence>
<dbReference type="Proteomes" id="UP000824533">
    <property type="component" value="Linkage Group LG14"/>
</dbReference>
<keyword evidence="2" id="KW-1185">Reference proteome</keyword>
<reference evidence="1 2" key="1">
    <citation type="journal article" date="2021" name="Front. Genet.">
        <title>Chromosome-Level Genome Assembly Reveals Significant Gene Expansion in the Toll and IMD Signaling Pathways of Dendrolimus kikuchii.</title>
        <authorList>
            <person name="Zhou J."/>
            <person name="Wu P."/>
            <person name="Xiong Z."/>
            <person name="Liu N."/>
            <person name="Zhao N."/>
            <person name="Ji M."/>
            <person name="Qiu Y."/>
            <person name="Yang B."/>
        </authorList>
    </citation>
    <scope>NUCLEOTIDE SEQUENCE [LARGE SCALE GENOMIC DNA]</scope>
    <source>
        <strain evidence="1">Ann1</strain>
    </source>
</reference>
<organism evidence="1 2">
    <name type="scientific">Dendrolimus kikuchii</name>
    <dbReference type="NCBI Taxonomy" id="765133"/>
    <lineage>
        <taxon>Eukaryota</taxon>
        <taxon>Metazoa</taxon>
        <taxon>Ecdysozoa</taxon>
        <taxon>Arthropoda</taxon>
        <taxon>Hexapoda</taxon>
        <taxon>Insecta</taxon>
        <taxon>Pterygota</taxon>
        <taxon>Neoptera</taxon>
        <taxon>Endopterygota</taxon>
        <taxon>Lepidoptera</taxon>
        <taxon>Glossata</taxon>
        <taxon>Ditrysia</taxon>
        <taxon>Bombycoidea</taxon>
        <taxon>Lasiocampidae</taxon>
        <taxon>Dendrolimus</taxon>
    </lineage>
</organism>
<comment type="caution">
    <text evidence="1">The sequence shown here is derived from an EMBL/GenBank/DDBJ whole genome shotgun (WGS) entry which is preliminary data.</text>
</comment>
<name>A0ACC1CX24_9NEOP</name>